<dbReference type="GO" id="GO:0005524">
    <property type="term" value="F:ATP binding"/>
    <property type="evidence" value="ECO:0007669"/>
    <property type="project" value="UniProtKB-KW"/>
</dbReference>
<dbReference type="Pfam" id="PF00023">
    <property type="entry name" value="Ank"/>
    <property type="match status" value="1"/>
</dbReference>
<reference evidence="7" key="1">
    <citation type="submission" date="2020-06" db="EMBL/GenBank/DDBJ databases">
        <title>WGS assembly of Ceratodon purpureus strain R40.</title>
        <authorList>
            <person name="Carey S.B."/>
            <person name="Jenkins J."/>
            <person name="Shu S."/>
            <person name="Lovell J.T."/>
            <person name="Sreedasyam A."/>
            <person name="Maumus F."/>
            <person name="Tiley G.P."/>
            <person name="Fernandez-Pozo N."/>
            <person name="Barry K."/>
            <person name="Chen C."/>
            <person name="Wang M."/>
            <person name="Lipzen A."/>
            <person name="Daum C."/>
            <person name="Saski C.A."/>
            <person name="Payton A.C."/>
            <person name="Mcbreen J.C."/>
            <person name="Conrad R.E."/>
            <person name="Kollar L.M."/>
            <person name="Olsson S."/>
            <person name="Huttunen S."/>
            <person name="Landis J.B."/>
            <person name="Wickett N.J."/>
            <person name="Johnson M.G."/>
            <person name="Rensing S.A."/>
            <person name="Grimwood J."/>
            <person name="Schmutz J."/>
            <person name="Mcdaniel S.F."/>
        </authorList>
    </citation>
    <scope>NUCLEOTIDE SEQUENCE</scope>
    <source>
        <strain evidence="7">R40</strain>
    </source>
</reference>
<evidence type="ECO:0000256" key="5">
    <source>
        <dbReference type="SAM" id="MobiDB-lite"/>
    </source>
</evidence>
<feature type="compositionally biased region" description="Low complexity" evidence="5">
    <location>
        <begin position="19"/>
        <end position="29"/>
    </location>
</feature>
<keyword evidence="8" id="KW-1185">Reference proteome</keyword>
<organism evidence="7 8">
    <name type="scientific">Ceratodon purpureus</name>
    <name type="common">Fire moss</name>
    <name type="synonym">Dicranum purpureum</name>
    <dbReference type="NCBI Taxonomy" id="3225"/>
    <lineage>
        <taxon>Eukaryota</taxon>
        <taxon>Viridiplantae</taxon>
        <taxon>Streptophyta</taxon>
        <taxon>Embryophyta</taxon>
        <taxon>Bryophyta</taxon>
        <taxon>Bryophytina</taxon>
        <taxon>Bryopsida</taxon>
        <taxon>Dicranidae</taxon>
        <taxon>Pseudoditrichales</taxon>
        <taxon>Ditrichaceae</taxon>
        <taxon>Ceratodon</taxon>
    </lineage>
</organism>
<sequence length="498" mass="55419">MEEMVEHEDQAHLHKEKLQQLQAPQVQQQPERRKVMKKPPSIHDAAYTGNLKVVQMKLQENGAVINLRNPIMTETPLHKAAANNHVEILKFLLEWQGEEKAELEAKNMYGETPLHLAAKNGSTEAVKLLLKYNAFKEAKANNGMTPLHLAVWFSVRGGTVAPVEALLQANADVCAKDAEAKTPLSHLPKSPSSEKLRELLQSSLDKQQSSKSHTMIAALETALKPIVGLEGLKAQLRRWAKGTVLNEKRRALGLDVPARRPPHMAFLGSPGTGKTMIARLLAELLHMVGVLKENKVVEVQRTDLVGEFVGHTGPRTRIKIKEAEGGILFVDEAYRLMPVQSGTDKDYGIEALEEIMSFMDTGKVVVIFAGYPEPMQRVLGANEGFCRRVNRFFHFNDFSSKEIAQIMHTKLEEQKAGSLIHGFKLAKECTVDAVAELLELKTTVKQRHLLNGGLVWPLLVNARENLDERLDLDCHDADELVTITMEDLESGLLHLASS</sequence>
<dbReference type="Pfam" id="PF12796">
    <property type="entry name" value="Ank_2"/>
    <property type="match status" value="1"/>
</dbReference>
<keyword evidence="2" id="KW-0547">Nucleotide-binding</keyword>
<feature type="compositionally biased region" description="Basic and acidic residues" evidence="5">
    <location>
        <begin position="7"/>
        <end position="18"/>
    </location>
</feature>
<dbReference type="PRINTS" id="PR00819">
    <property type="entry name" value="CBXCFQXSUPER"/>
</dbReference>
<dbReference type="FunFam" id="3.40.50.300:FF:000216">
    <property type="entry name" value="Type VII secretion ATPase EccA"/>
    <property type="match status" value="1"/>
</dbReference>
<comment type="similarity">
    <text evidence="1">Belongs to the CbxX/CfxQ family.</text>
</comment>
<keyword evidence="4" id="KW-0040">ANK repeat</keyword>
<evidence type="ECO:0000313" key="7">
    <source>
        <dbReference type="EMBL" id="KAG0579194.1"/>
    </source>
</evidence>
<accession>A0A8T0I6R7</accession>
<dbReference type="PANTHER" id="PTHR43392:SF2">
    <property type="entry name" value="AAA-TYPE ATPASE FAMILY PROTEIN _ ANKYRIN REPEAT FAMILY PROTEIN"/>
    <property type="match status" value="1"/>
</dbReference>
<evidence type="ECO:0000313" key="8">
    <source>
        <dbReference type="Proteomes" id="UP000822688"/>
    </source>
</evidence>
<dbReference type="GO" id="GO:0016887">
    <property type="term" value="F:ATP hydrolysis activity"/>
    <property type="evidence" value="ECO:0007669"/>
    <property type="project" value="InterPro"/>
</dbReference>
<dbReference type="CDD" id="cd00009">
    <property type="entry name" value="AAA"/>
    <property type="match status" value="1"/>
</dbReference>
<dbReference type="Gene3D" id="3.40.50.300">
    <property type="entry name" value="P-loop containing nucleotide triphosphate hydrolases"/>
    <property type="match status" value="1"/>
</dbReference>
<evidence type="ECO:0000259" key="6">
    <source>
        <dbReference type="SMART" id="SM00382"/>
    </source>
</evidence>
<feature type="domain" description="AAA+ ATPase" evidence="6">
    <location>
        <begin position="260"/>
        <end position="394"/>
    </location>
</feature>
<feature type="repeat" description="ANK" evidence="4">
    <location>
        <begin position="142"/>
        <end position="178"/>
    </location>
</feature>
<proteinExistence type="inferred from homology"/>
<dbReference type="AlphaFoldDB" id="A0A8T0I6R7"/>
<evidence type="ECO:0000256" key="1">
    <source>
        <dbReference type="ARBA" id="ARBA00010378"/>
    </source>
</evidence>
<dbReference type="SMART" id="SM00248">
    <property type="entry name" value="ANK"/>
    <property type="match status" value="4"/>
</dbReference>
<feature type="repeat" description="ANK" evidence="4">
    <location>
        <begin position="109"/>
        <end position="141"/>
    </location>
</feature>
<name>A0A8T0I6R7_CERPU</name>
<dbReference type="InterPro" id="IPR036770">
    <property type="entry name" value="Ankyrin_rpt-contain_sf"/>
</dbReference>
<feature type="region of interest" description="Disordered" evidence="5">
    <location>
        <begin position="1"/>
        <end position="39"/>
    </location>
</feature>
<dbReference type="EMBL" id="CM026424">
    <property type="protein sequence ID" value="KAG0579194.1"/>
    <property type="molecule type" value="Genomic_DNA"/>
</dbReference>
<feature type="repeat" description="ANK" evidence="4">
    <location>
        <begin position="72"/>
        <end position="94"/>
    </location>
</feature>
<evidence type="ECO:0000256" key="3">
    <source>
        <dbReference type="ARBA" id="ARBA00022840"/>
    </source>
</evidence>
<keyword evidence="3" id="KW-0067">ATP-binding</keyword>
<dbReference type="PROSITE" id="PS50088">
    <property type="entry name" value="ANK_REPEAT"/>
    <property type="match status" value="3"/>
</dbReference>
<protein>
    <recommendedName>
        <fullName evidence="6">AAA+ ATPase domain-containing protein</fullName>
    </recommendedName>
</protein>
<dbReference type="SUPFAM" id="SSF48403">
    <property type="entry name" value="Ankyrin repeat"/>
    <property type="match status" value="1"/>
</dbReference>
<dbReference type="SMART" id="SM00382">
    <property type="entry name" value="AAA"/>
    <property type="match status" value="1"/>
</dbReference>
<evidence type="ECO:0000256" key="2">
    <source>
        <dbReference type="ARBA" id="ARBA00022741"/>
    </source>
</evidence>
<dbReference type="Proteomes" id="UP000822688">
    <property type="component" value="Chromosome 4"/>
</dbReference>
<dbReference type="InterPro" id="IPR003959">
    <property type="entry name" value="ATPase_AAA_core"/>
</dbReference>
<dbReference type="PRINTS" id="PR01415">
    <property type="entry name" value="ANKYRIN"/>
</dbReference>
<dbReference type="Gene3D" id="1.25.40.20">
    <property type="entry name" value="Ankyrin repeat-containing domain"/>
    <property type="match status" value="2"/>
</dbReference>
<dbReference type="PROSITE" id="PS50297">
    <property type="entry name" value="ANK_REP_REGION"/>
    <property type="match status" value="2"/>
</dbReference>
<dbReference type="Gene3D" id="1.10.8.60">
    <property type="match status" value="1"/>
</dbReference>
<dbReference type="InterPro" id="IPR000641">
    <property type="entry name" value="CbxX/CfxQ"/>
</dbReference>
<dbReference type="PANTHER" id="PTHR43392">
    <property type="entry name" value="AAA-TYPE ATPASE FAMILY PROTEIN / ANKYRIN REPEAT FAMILY PROTEIN"/>
    <property type="match status" value="1"/>
</dbReference>
<evidence type="ECO:0000256" key="4">
    <source>
        <dbReference type="PROSITE-ProRule" id="PRU00023"/>
    </source>
</evidence>
<comment type="caution">
    <text evidence="7">The sequence shown here is derived from an EMBL/GenBank/DDBJ whole genome shotgun (WGS) entry which is preliminary data.</text>
</comment>
<dbReference type="InterPro" id="IPR002110">
    <property type="entry name" value="Ankyrin_rpt"/>
</dbReference>
<dbReference type="InterPro" id="IPR050773">
    <property type="entry name" value="CbxX/CfxQ_RuBisCO_ESX"/>
</dbReference>
<gene>
    <name evidence="7" type="ORF">KC19_4G080400</name>
</gene>
<dbReference type="InterPro" id="IPR027417">
    <property type="entry name" value="P-loop_NTPase"/>
</dbReference>
<dbReference type="SUPFAM" id="SSF52540">
    <property type="entry name" value="P-loop containing nucleoside triphosphate hydrolases"/>
    <property type="match status" value="1"/>
</dbReference>
<dbReference type="InterPro" id="IPR003593">
    <property type="entry name" value="AAA+_ATPase"/>
</dbReference>
<dbReference type="Pfam" id="PF00004">
    <property type="entry name" value="AAA"/>
    <property type="match status" value="1"/>
</dbReference>